<protein>
    <submittedName>
        <fullName evidence="3">Cupin 2 conserved barrel domain protein</fullName>
    </submittedName>
</protein>
<dbReference type="AlphaFoldDB" id="D1CGL4"/>
<feature type="compositionally biased region" description="Basic and acidic residues" evidence="1">
    <location>
        <begin position="1"/>
        <end position="10"/>
    </location>
</feature>
<keyword evidence="4" id="KW-1185">Reference proteome</keyword>
<dbReference type="PANTHER" id="PTHR43698">
    <property type="entry name" value="RIBD C-TERMINAL DOMAIN CONTAINING PROTEIN"/>
    <property type="match status" value="1"/>
</dbReference>
<sequence>MALQVEHIEDLPQQSGEPTSFTGTTHIQSVVSSEGPVAMARVTFEKGARTFWHVHSGEQVLYFLEGRGRVQVRGEQPVDASEGDIVRIPAGVEHWHGAHPEEEHRMRHLAITFGRVTWLDPVSDEDYRAG</sequence>
<accession>D1CGL4</accession>
<evidence type="ECO:0000256" key="1">
    <source>
        <dbReference type="SAM" id="MobiDB-lite"/>
    </source>
</evidence>
<feature type="domain" description="Cupin type-2" evidence="2">
    <location>
        <begin position="41"/>
        <end position="106"/>
    </location>
</feature>
<dbReference type="PANTHER" id="PTHR43698:SF1">
    <property type="entry name" value="BLL4564 PROTEIN"/>
    <property type="match status" value="1"/>
</dbReference>
<evidence type="ECO:0000259" key="2">
    <source>
        <dbReference type="Pfam" id="PF07883"/>
    </source>
</evidence>
<gene>
    <name evidence="3" type="ordered locus">Tter_1980</name>
</gene>
<dbReference type="eggNOG" id="COG1917">
    <property type="taxonomic scope" value="Bacteria"/>
</dbReference>
<dbReference type="RefSeq" id="WP_012875916.1">
    <property type="nucleotide sequence ID" value="NC_013526.1"/>
</dbReference>
<dbReference type="CDD" id="cd02233">
    <property type="entry name" value="cupin_HNL-like"/>
    <property type="match status" value="1"/>
</dbReference>
<proteinExistence type="predicted"/>
<dbReference type="HOGENOM" id="CLU_072993_4_0_0"/>
<organism evidence="3 4">
    <name type="scientific">Thermobaculum terrenum (strain ATCC BAA-798 / CCMEE 7001 / YNP1)</name>
    <dbReference type="NCBI Taxonomy" id="525904"/>
    <lineage>
        <taxon>Bacteria</taxon>
        <taxon>Bacillati</taxon>
        <taxon>Chloroflexota</taxon>
        <taxon>Chloroflexia</taxon>
        <taxon>Candidatus Thermobaculales</taxon>
        <taxon>Candidatus Thermobaculaceae</taxon>
        <taxon>Thermobaculum</taxon>
    </lineage>
</organism>
<name>D1CGL4_THET1</name>
<dbReference type="InterPro" id="IPR013096">
    <property type="entry name" value="Cupin_2"/>
</dbReference>
<dbReference type="OrthoDB" id="7507676at2"/>
<dbReference type="EMBL" id="CP001826">
    <property type="protein sequence ID" value="ACZ42885.1"/>
    <property type="molecule type" value="Genomic_DNA"/>
</dbReference>
<dbReference type="Gene3D" id="2.60.120.10">
    <property type="entry name" value="Jelly Rolls"/>
    <property type="match status" value="1"/>
</dbReference>
<dbReference type="STRING" id="525904.Tter_1980"/>
<reference evidence="4" key="1">
    <citation type="journal article" date="2010" name="Stand. Genomic Sci.">
        <title>Complete genome sequence of 'Thermobaculum terrenum' type strain (YNP1).</title>
        <authorList>
            <person name="Kiss H."/>
            <person name="Cleland D."/>
            <person name="Lapidus A."/>
            <person name="Lucas S."/>
            <person name="Glavina Del Rio T."/>
            <person name="Nolan M."/>
            <person name="Tice H."/>
            <person name="Han C."/>
            <person name="Goodwin L."/>
            <person name="Pitluck S."/>
            <person name="Liolios K."/>
            <person name="Ivanova N."/>
            <person name="Mavromatis K."/>
            <person name="Ovchinnikova G."/>
            <person name="Pati A."/>
            <person name="Chen A."/>
            <person name="Palaniappan K."/>
            <person name="Land M."/>
            <person name="Hauser L."/>
            <person name="Chang Y."/>
            <person name="Jeffries C."/>
            <person name="Lu M."/>
            <person name="Brettin T."/>
            <person name="Detter J."/>
            <person name="Goker M."/>
            <person name="Tindall B."/>
            <person name="Beck B."/>
            <person name="McDermott T."/>
            <person name="Woyke T."/>
            <person name="Bristow J."/>
            <person name="Eisen J."/>
            <person name="Markowitz V."/>
            <person name="Hugenholtz P."/>
            <person name="Kyrpides N."/>
            <person name="Klenk H."/>
            <person name="Cheng J."/>
        </authorList>
    </citation>
    <scope>NUCLEOTIDE SEQUENCE [LARGE SCALE GENOMIC DNA]</scope>
    <source>
        <strain evidence="4">ATCC BAA-798 / YNP1</strain>
    </source>
</reference>
<feature type="region of interest" description="Disordered" evidence="1">
    <location>
        <begin position="1"/>
        <end position="21"/>
    </location>
</feature>
<dbReference type="Pfam" id="PF07883">
    <property type="entry name" value="Cupin_2"/>
    <property type="match status" value="1"/>
</dbReference>
<dbReference type="InterPro" id="IPR011051">
    <property type="entry name" value="RmlC_Cupin_sf"/>
</dbReference>
<evidence type="ECO:0000313" key="4">
    <source>
        <dbReference type="Proteomes" id="UP000000323"/>
    </source>
</evidence>
<dbReference type="SUPFAM" id="SSF51182">
    <property type="entry name" value="RmlC-like cupins"/>
    <property type="match status" value="1"/>
</dbReference>
<feature type="compositionally biased region" description="Polar residues" evidence="1">
    <location>
        <begin position="12"/>
        <end position="21"/>
    </location>
</feature>
<dbReference type="InterPro" id="IPR014710">
    <property type="entry name" value="RmlC-like_jellyroll"/>
</dbReference>
<dbReference type="KEGG" id="ttr:Tter_1980"/>
<dbReference type="InterPro" id="IPR047263">
    <property type="entry name" value="HNL-like_cupin"/>
</dbReference>
<evidence type="ECO:0000313" key="3">
    <source>
        <dbReference type="EMBL" id="ACZ42885.1"/>
    </source>
</evidence>
<dbReference type="Proteomes" id="UP000000323">
    <property type="component" value="Chromosome 2"/>
</dbReference>